<dbReference type="EMBL" id="OX451741">
    <property type="protein sequence ID" value="CAI8618700.1"/>
    <property type="molecule type" value="Genomic_DNA"/>
</dbReference>
<proteinExistence type="predicted"/>
<evidence type="ECO:0000313" key="3">
    <source>
        <dbReference type="Proteomes" id="UP001157006"/>
    </source>
</evidence>
<dbReference type="Pfam" id="PF13968">
    <property type="entry name" value="DUF4220"/>
    <property type="match status" value="1"/>
</dbReference>
<organism evidence="2 3">
    <name type="scientific">Vicia faba</name>
    <name type="common">Broad bean</name>
    <name type="synonym">Faba vulgaris</name>
    <dbReference type="NCBI Taxonomy" id="3906"/>
    <lineage>
        <taxon>Eukaryota</taxon>
        <taxon>Viridiplantae</taxon>
        <taxon>Streptophyta</taxon>
        <taxon>Embryophyta</taxon>
        <taxon>Tracheophyta</taxon>
        <taxon>Spermatophyta</taxon>
        <taxon>Magnoliopsida</taxon>
        <taxon>eudicotyledons</taxon>
        <taxon>Gunneridae</taxon>
        <taxon>Pentapetalae</taxon>
        <taxon>rosids</taxon>
        <taxon>fabids</taxon>
        <taxon>Fabales</taxon>
        <taxon>Fabaceae</taxon>
        <taxon>Papilionoideae</taxon>
        <taxon>50 kb inversion clade</taxon>
        <taxon>NPAAA clade</taxon>
        <taxon>Hologalegina</taxon>
        <taxon>IRL clade</taxon>
        <taxon>Fabeae</taxon>
        <taxon>Vicia</taxon>
    </lineage>
</organism>
<dbReference type="InterPro" id="IPR025315">
    <property type="entry name" value="DUF4220"/>
</dbReference>
<feature type="domain" description="DUF4220" evidence="1">
    <location>
        <begin position="21"/>
        <end position="76"/>
    </location>
</feature>
<evidence type="ECO:0000259" key="1">
    <source>
        <dbReference type="Pfam" id="PF13968"/>
    </source>
</evidence>
<sequence length="108" mass="12397">MLAVETCHRENLATVCEDNFGMVNYGEKTWLLQSRSSDGFRESILPPPDPGPNYAKFLDDYIAKSLFLVSNYLLCTQKLDEMALKKSRLLVHMMSYMPRSMVQLMALQ</sequence>
<dbReference type="AlphaFoldDB" id="A0AAV1B822"/>
<dbReference type="Proteomes" id="UP001157006">
    <property type="component" value="Chromosome 6"/>
</dbReference>
<reference evidence="2 3" key="1">
    <citation type="submission" date="2023-01" db="EMBL/GenBank/DDBJ databases">
        <authorList>
            <person name="Kreplak J."/>
        </authorList>
    </citation>
    <scope>NUCLEOTIDE SEQUENCE [LARGE SCALE GENOMIC DNA]</scope>
</reference>
<accession>A0AAV1B822</accession>
<name>A0AAV1B822_VICFA</name>
<keyword evidence="3" id="KW-1185">Reference proteome</keyword>
<gene>
    <name evidence="2" type="ORF">VFH_VI135280</name>
</gene>
<protein>
    <recommendedName>
        <fullName evidence="1">DUF4220 domain-containing protein</fullName>
    </recommendedName>
</protein>
<evidence type="ECO:0000313" key="2">
    <source>
        <dbReference type="EMBL" id="CAI8618700.1"/>
    </source>
</evidence>